<protein>
    <recommendedName>
        <fullName evidence="4">DUF1876 domain-containing protein</fullName>
    </recommendedName>
</protein>
<sequence>MTDQWHGRDVQGPGAAVTRPLPATMWPVEIEIYEPDAEPTPSRARARLRTHDKTLLEGRGEGGCHSRHGTVQVSREMAAARALTDLAHQLFELAATEDAAACGRGL</sequence>
<dbReference type="Proteomes" id="UP000186108">
    <property type="component" value="Chromosome"/>
</dbReference>
<evidence type="ECO:0000313" key="2">
    <source>
        <dbReference type="EMBL" id="ANS28273.1"/>
    </source>
</evidence>
<dbReference type="EMBL" id="CP009111">
    <property type="protein sequence ID" value="ANS28273.1"/>
    <property type="molecule type" value="Genomic_DNA"/>
</dbReference>
<evidence type="ECO:0008006" key="4">
    <source>
        <dbReference type="Google" id="ProtNLM"/>
    </source>
</evidence>
<evidence type="ECO:0000313" key="3">
    <source>
        <dbReference type="Proteomes" id="UP000186108"/>
    </source>
</evidence>
<evidence type="ECO:0000256" key="1">
    <source>
        <dbReference type="SAM" id="MobiDB-lite"/>
    </source>
</evidence>
<dbReference type="InterPro" id="IPR038070">
    <property type="entry name" value="Rv2632c-like_sf"/>
</dbReference>
<reference evidence="2 3" key="1">
    <citation type="submission" date="2014-07" db="EMBL/GenBank/DDBJ databases">
        <authorList>
            <person name="Zhang J.E."/>
            <person name="Yang H."/>
            <person name="Guo J."/>
            <person name="Deng Z."/>
            <person name="Luo H."/>
            <person name="Luo M."/>
            <person name="Zhao B."/>
        </authorList>
    </citation>
    <scope>NUCLEOTIDE SEQUENCE [LARGE SCALE GENOMIC DNA]</scope>
    <source>
        <strain evidence="2 3">1CP</strain>
    </source>
</reference>
<gene>
    <name evidence="2" type="ORF">R1CP_17945</name>
</gene>
<dbReference type="Gene3D" id="3.30.160.240">
    <property type="entry name" value="Rv1738"/>
    <property type="match status" value="1"/>
</dbReference>
<dbReference type="InterPro" id="IPR015057">
    <property type="entry name" value="Rv2632c-like"/>
</dbReference>
<dbReference type="AlphaFoldDB" id="A0A1B1K6L0"/>
<dbReference type="SUPFAM" id="SSF143212">
    <property type="entry name" value="Rv2632c-like"/>
    <property type="match status" value="1"/>
</dbReference>
<organism evidence="2 3">
    <name type="scientific">Rhodococcus opacus</name>
    <name type="common">Nocardia opaca</name>
    <dbReference type="NCBI Taxonomy" id="37919"/>
    <lineage>
        <taxon>Bacteria</taxon>
        <taxon>Bacillati</taxon>
        <taxon>Actinomycetota</taxon>
        <taxon>Actinomycetes</taxon>
        <taxon>Mycobacteriales</taxon>
        <taxon>Nocardiaceae</taxon>
        <taxon>Rhodococcus</taxon>
    </lineage>
</organism>
<feature type="region of interest" description="Disordered" evidence="1">
    <location>
        <begin position="1"/>
        <end position="21"/>
    </location>
</feature>
<dbReference type="RefSeq" id="WP_196775150.1">
    <property type="nucleotide sequence ID" value="NZ_CP009111.1"/>
</dbReference>
<dbReference type="PATRIC" id="fig|37919.13.peg.3725"/>
<name>A0A1B1K6L0_RHOOP</name>
<accession>A0A1B1K6L0</accession>
<proteinExistence type="predicted"/>
<dbReference type="Pfam" id="PF08962">
    <property type="entry name" value="Rv2632c-like"/>
    <property type="match status" value="1"/>
</dbReference>